<sequence length="429" mass="48895">MRNLVSTWIHLDEQRLKKIQELESYERPKTVEEEKPGQRPVFLTALTSLENLKEGDRAHFECRVEPINDPDLKVEWFLNGKKIRAGHRYRTTHDFGYVALDILYTYSEDSGTYMCKATNKLGEAVNTCTLKVAGHRSIILDTQHPNGLEKIRKLEAQGHSTRMEIEEPTITPPLFVTELRGTTHVCEGQTAHFECQVEPVHDPNLRIEFYHNGKALQSASRFHITFDFGYVSLDIQHCVAEDAGEYSVKAINALGQCTSAISMTVTAKGSIIMESQRPEGLDKIRELESHEPFKRPEIPEPVTRQRPVFTQPLQNIDNIKEGQTAHFDCRLIPVGDPTLKVEWFRNEKLIEDSSRITKTHDFGYVSMTITHVRDEDEGVYMCRASNLLGEAVTTAAMKIKTNAAIQLDTQHPEGMKQIQRLEQPQPRTC</sequence>
<evidence type="ECO:0000313" key="3">
    <source>
        <dbReference type="Proteomes" id="UP000653454"/>
    </source>
</evidence>
<dbReference type="InterPro" id="IPR013783">
    <property type="entry name" value="Ig-like_fold"/>
</dbReference>
<name>A0A8S4GCS5_PLUXY</name>
<gene>
    <name evidence="2" type="ORF">PLXY2_LOCUS15770</name>
</gene>
<organism evidence="2 3">
    <name type="scientific">Plutella xylostella</name>
    <name type="common">Diamondback moth</name>
    <name type="synonym">Plutella maculipennis</name>
    <dbReference type="NCBI Taxonomy" id="51655"/>
    <lineage>
        <taxon>Eukaryota</taxon>
        <taxon>Metazoa</taxon>
        <taxon>Ecdysozoa</taxon>
        <taxon>Arthropoda</taxon>
        <taxon>Hexapoda</taxon>
        <taxon>Insecta</taxon>
        <taxon>Pterygota</taxon>
        <taxon>Neoptera</taxon>
        <taxon>Endopterygota</taxon>
        <taxon>Lepidoptera</taxon>
        <taxon>Glossata</taxon>
        <taxon>Ditrysia</taxon>
        <taxon>Yponomeutoidea</taxon>
        <taxon>Plutellidae</taxon>
        <taxon>Plutella</taxon>
    </lineage>
</organism>
<feature type="domain" description="Ig-like" evidence="1">
    <location>
        <begin position="40"/>
        <end position="133"/>
    </location>
</feature>
<protein>
    <submittedName>
        <fullName evidence="2">(diamondback moth) hypothetical protein</fullName>
    </submittedName>
</protein>
<evidence type="ECO:0000313" key="2">
    <source>
        <dbReference type="EMBL" id="CAG9137517.1"/>
    </source>
</evidence>
<dbReference type="SUPFAM" id="SSF48726">
    <property type="entry name" value="Immunoglobulin"/>
    <property type="match status" value="3"/>
</dbReference>
<dbReference type="PROSITE" id="PS50835">
    <property type="entry name" value="IG_LIKE"/>
    <property type="match status" value="3"/>
</dbReference>
<dbReference type="InterPro" id="IPR036179">
    <property type="entry name" value="Ig-like_dom_sf"/>
</dbReference>
<reference evidence="2" key="1">
    <citation type="submission" date="2020-11" db="EMBL/GenBank/DDBJ databases">
        <authorList>
            <person name="Whiteford S."/>
        </authorList>
    </citation>
    <scope>NUCLEOTIDE SEQUENCE</scope>
</reference>
<dbReference type="Proteomes" id="UP000653454">
    <property type="component" value="Unassembled WGS sequence"/>
</dbReference>
<dbReference type="PANTHER" id="PTHR47633">
    <property type="entry name" value="IMMUNOGLOBULIN"/>
    <property type="match status" value="1"/>
</dbReference>
<dbReference type="FunFam" id="2.60.40.10:FF:000119">
    <property type="entry name" value="Sallimus, isoform P"/>
    <property type="match status" value="2"/>
</dbReference>
<dbReference type="InterPro" id="IPR003599">
    <property type="entry name" value="Ig_sub"/>
</dbReference>
<accession>A0A8S4GCS5</accession>
<dbReference type="Gene3D" id="2.60.40.10">
    <property type="entry name" value="Immunoglobulins"/>
    <property type="match status" value="3"/>
</dbReference>
<dbReference type="InterPro" id="IPR013098">
    <property type="entry name" value="Ig_I-set"/>
</dbReference>
<dbReference type="AlphaFoldDB" id="A0A8S4GCS5"/>
<comment type="caution">
    <text evidence="2">The sequence shown here is derived from an EMBL/GenBank/DDBJ whole genome shotgun (WGS) entry which is preliminary data.</text>
</comment>
<dbReference type="EMBL" id="CAJHNJ030000264">
    <property type="protein sequence ID" value="CAG9137517.1"/>
    <property type="molecule type" value="Genomic_DNA"/>
</dbReference>
<feature type="domain" description="Ig-like" evidence="1">
    <location>
        <begin position="307"/>
        <end position="400"/>
    </location>
</feature>
<keyword evidence="3" id="KW-1185">Reference proteome</keyword>
<proteinExistence type="predicted"/>
<dbReference type="SMART" id="SM00408">
    <property type="entry name" value="IGc2"/>
    <property type="match status" value="3"/>
</dbReference>
<dbReference type="PANTHER" id="PTHR47633:SF4">
    <property type="entry name" value="MYOPALLADIN ISOFORM X1"/>
    <property type="match status" value="1"/>
</dbReference>
<dbReference type="FunFam" id="2.60.40.10:FF:000430">
    <property type="entry name" value="Sallimus, isoform P"/>
    <property type="match status" value="1"/>
</dbReference>
<dbReference type="Pfam" id="PF07679">
    <property type="entry name" value="I-set"/>
    <property type="match status" value="3"/>
</dbReference>
<evidence type="ECO:0000259" key="1">
    <source>
        <dbReference type="PROSITE" id="PS50835"/>
    </source>
</evidence>
<dbReference type="InterPro" id="IPR003598">
    <property type="entry name" value="Ig_sub2"/>
</dbReference>
<feature type="domain" description="Ig-like" evidence="1">
    <location>
        <begin position="172"/>
        <end position="266"/>
    </location>
</feature>
<dbReference type="InterPro" id="IPR007110">
    <property type="entry name" value="Ig-like_dom"/>
</dbReference>
<dbReference type="SMART" id="SM00409">
    <property type="entry name" value="IG"/>
    <property type="match status" value="3"/>
</dbReference>